<reference evidence="1 2" key="1">
    <citation type="submission" date="2023-05" db="EMBL/GenBank/DDBJ databases">
        <title>Streptantibioticus silvisoli sp. nov., acidotolerant actinomycetes 1 from pine litter.</title>
        <authorList>
            <person name="Swiecimska M."/>
            <person name="Golinska P."/>
            <person name="Sangal V."/>
            <person name="Wachnowicz B."/>
            <person name="Goodfellow M."/>
        </authorList>
    </citation>
    <scope>NUCLEOTIDE SEQUENCE [LARGE SCALE GENOMIC DNA]</scope>
    <source>
        <strain evidence="1 2">DSM 42109</strain>
    </source>
</reference>
<organism evidence="1 2">
    <name type="scientific">Streptomyces iconiensis</name>
    <dbReference type="NCBI Taxonomy" id="1384038"/>
    <lineage>
        <taxon>Bacteria</taxon>
        <taxon>Bacillati</taxon>
        <taxon>Actinomycetota</taxon>
        <taxon>Actinomycetes</taxon>
        <taxon>Kitasatosporales</taxon>
        <taxon>Streptomycetaceae</taxon>
        <taxon>Streptomyces</taxon>
    </lineage>
</organism>
<sequence>MDGELRIDPSLPYIPAKTVYQEIERVVSRLVDLDRGPVQHILTSLVPGHVDVRLPFFPNPSYEGHTRAGSAVRLPQEVPPEIARPVAQGHLSLPVRQLAA</sequence>
<evidence type="ECO:0000313" key="1">
    <source>
        <dbReference type="EMBL" id="MDJ1133469.1"/>
    </source>
</evidence>
<protein>
    <submittedName>
        <fullName evidence="1">Uncharacterized protein</fullName>
    </submittedName>
</protein>
<dbReference type="EMBL" id="JANCPR020000014">
    <property type="protein sequence ID" value="MDJ1133469.1"/>
    <property type="molecule type" value="Genomic_DNA"/>
</dbReference>
<proteinExistence type="predicted"/>
<evidence type="ECO:0000313" key="2">
    <source>
        <dbReference type="Proteomes" id="UP001214441"/>
    </source>
</evidence>
<comment type="caution">
    <text evidence="1">The sequence shown here is derived from an EMBL/GenBank/DDBJ whole genome shotgun (WGS) entry which is preliminary data.</text>
</comment>
<keyword evidence="2" id="KW-1185">Reference proteome</keyword>
<dbReference type="RefSeq" id="WP_274039579.1">
    <property type="nucleotide sequence ID" value="NZ_JANCPR020000014.1"/>
</dbReference>
<dbReference type="Proteomes" id="UP001214441">
    <property type="component" value="Unassembled WGS sequence"/>
</dbReference>
<name>A0ABT6ZWN9_9ACTN</name>
<gene>
    <name evidence="1" type="ORF">NMN56_016150</name>
</gene>
<accession>A0ABT6ZWN9</accession>